<dbReference type="Pfam" id="PF00226">
    <property type="entry name" value="DnaJ"/>
    <property type="match status" value="1"/>
</dbReference>
<reference evidence="2" key="1">
    <citation type="journal article" date="2014" name="Front. Microbiol.">
        <title>High frequency of phylogenetically diverse reductive dehalogenase-homologous genes in deep subseafloor sedimentary metagenomes.</title>
        <authorList>
            <person name="Kawai M."/>
            <person name="Futagami T."/>
            <person name="Toyoda A."/>
            <person name="Takaki Y."/>
            <person name="Nishi S."/>
            <person name="Hori S."/>
            <person name="Arai W."/>
            <person name="Tsubouchi T."/>
            <person name="Morono Y."/>
            <person name="Uchiyama I."/>
            <person name="Ito T."/>
            <person name="Fujiyama A."/>
            <person name="Inagaki F."/>
            <person name="Takami H."/>
        </authorList>
    </citation>
    <scope>NUCLEOTIDE SEQUENCE</scope>
    <source>
        <strain evidence="2">Expedition CK06-06</strain>
    </source>
</reference>
<dbReference type="PROSITE" id="PS50076">
    <property type="entry name" value="DNAJ_2"/>
    <property type="match status" value="1"/>
</dbReference>
<comment type="caution">
    <text evidence="2">The sequence shown here is derived from an EMBL/GenBank/DDBJ whole genome shotgun (WGS) entry which is preliminary data.</text>
</comment>
<proteinExistence type="predicted"/>
<sequence length="49" mass="5736">PDGLIKDLYEKKAQFYHPDHNLGKEKEATEKFKRLQNAYEVICKARGIT</sequence>
<organism evidence="2">
    <name type="scientific">marine sediment metagenome</name>
    <dbReference type="NCBI Taxonomy" id="412755"/>
    <lineage>
        <taxon>unclassified sequences</taxon>
        <taxon>metagenomes</taxon>
        <taxon>ecological metagenomes</taxon>
    </lineage>
</organism>
<dbReference type="InterPro" id="IPR001623">
    <property type="entry name" value="DnaJ_domain"/>
</dbReference>
<dbReference type="EMBL" id="BARW01008973">
    <property type="protein sequence ID" value="GAI74640.1"/>
    <property type="molecule type" value="Genomic_DNA"/>
</dbReference>
<evidence type="ECO:0000313" key="2">
    <source>
        <dbReference type="EMBL" id="GAI74640.1"/>
    </source>
</evidence>
<feature type="non-terminal residue" evidence="2">
    <location>
        <position position="1"/>
    </location>
</feature>
<accession>X1SGV0</accession>
<feature type="domain" description="J" evidence="1">
    <location>
        <begin position="1"/>
        <end position="47"/>
    </location>
</feature>
<dbReference type="SUPFAM" id="SSF46565">
    <property type="entry name" value="Chaperone J-domain"/>
    <property type="match status" value="1"/>
</dbReference>
<evidence type="ECO:0000259" key="1">
    <source>
        <dbReference type="PROSITE" id="PS50076"/>
    </source>
</evidence>
<dbReference type="InterPro" id="IPR036869">
    <property type="entry name" value="J_dom_sf"/>
</dbReference>
<dbReference type="Gene3D" id="1.10.287.110">
    <property type="entry name" value="DnaJ domain"/>
    <property type="match status" value="1"/>
</dbReference>
<dbReference type="PRINTS" id="PR00625">
    <property type="entry name" value="JDOMAIN"/>
</dbReference>
<gene>
    <name evidence="2" type="ORF">S12H4_18206</name>
</gene>
<dbReference type="AlphaFoldDB" id="X1SGV0"/>
<dbReference type="CDD" id="cd06257">
    <property type="entry name" value="DnaJ"/>
    <property type="match status" value="1"/>
</dbReference>
<name>X1SGV0_9ZZZZ</name>
<protein>
    <recommendedName>
        <fullName evidence="1">J domain-containing protein</fullName>
    </recommendedName>
</protein>